<dbReference type="Proteomes" id="UP000318017">
    <property type="component" value="Chromosome"/>
</dbReference>
<dbReference type="PIRSF" id="PIRSF000332">
    <property type="entry name" value="FMO"/>
    <property type="match status" value="1"/>
</dbReference>
<keyword evidence="6" id="KW-0812">Transmembrane</keyword>
<evidence type="ECO:0000256" key="5">
    <source>
        <dbReference type="ARBA" id="ARBA00023002"/>
    </source>
</evidence>
<dbReference type="GO" id="GO:0004499">
    <property type="term" value="F:N,N-dimethylaniline monooxygenase activity"/>
    <property type="evidence" value="ECO:0007669"/>
    <property type="project" value="InterPro"/>
</dbReference>
<keyword evidence="5" id="KW-0560">Oxidoreductase</keyword>
<dbReference type="SUPFAM" id="SSF51905">
    <property type="entry name" value="FAD/NAD(P)-binding domain"/>
    <property type="match status" value="2"/>
</dbReference>
<dbReference type="InterPro" id="IPR036188">
    <property type="entry name" value="FAD/NAD-bd_sf"/>
</dbReference>
<name>A0A518GAM3_9BACT</name>
<keyword evidence="3" id="KW-0274">FAD</keyword>
<dbReference type="PANTHER" id="PTHR23023">
    <property type="entry name" value="DIMETHYLANILINE MONOOXYGENASE"/>
    <property type="match status" value="1"/>
</dbReference>
<keyword evidence="7" id="KW-0503">Monooxygenase</keyword>
<reference evidence="7 8" key="1">
    <citation type="submission" date="2019-02" db="EMBL/GenBank/DDBJ databases">
        <title>Deep-cultivation of Planctomycetes and their phenomic and genomic characterization uncovers novel biology.</title>
        <authorList>
            <person name="Wiegand S."/>
            <person name="Jogler M."/>
            <person name="Boedeker C."/>
            <person name="Pinto D."/>
            <person name="Vollmers J."/>
            <person name="Rivas-Marin E."/>
            <person name="Kohn T."/>
            <person name="Peeters S.H."/>
            <person name="Heuer A."/>
            <person name="Rast P."/>
            <person name="Oberbeckmann S."/>
            <person name="Bunk B."/>
            <person name="Jeske O."/>
            <person name="Meyerdierks A."/>
            <person name="Storesund J.E."/>
            <person name="Kallscheuer N."/>
            <person name="Luecker S."/>
            <person name="Lage O.M."/>
            <person name="Pohl T."/>
            <person name="Merkel B.J."/>
            <person name="Hornburger P."/>
            <person name="Mueller R.-W."/>
            <person name="Bruemmer F."/>
            <person name="Labrenz M."/>
            <person name="Spormann A.M."/>
            <person name="Op den Camp H."/>
            <person name="Overmann J."/>
            <person name="Amann R."/>
            <person name="Jetten M.S.M."/>
            <person name="Mascher T."/>
            <person name="Medema M.H."/>
            <person name="Devos D.P."/>
            <person name="Kaster A.-K."/>
            <person name="Ovreas L."/>
            <person name="Rohde M."/>
            <person name="Galperin M.Y."/>
            <person name="Jogler C."/>
        </authorList>
    </citation>
    <scope>NUCLEOTIDE SEQUENCE [LARGE SCALE GENOMIC DNA]</scope>
    <source>
        <strain evidence="7 8">Q31a</strain>
    </source>
</reference>
<keyword evidence="6" id="KW-1133">Transmembrane helix</keyword>
<dbReference type="PRINTS" id="PR00370">
    <property type="entry name" value="FMOXYGENASE"/>
</dbReference>
<evidence type="ECO:0000256" key="2">
    <source>
        <dbReference type="ARBA" id="ARBA00022630"/>
    </source>
</evidence>
<proteinExistence type="inferred from homology"/>
<dbReference type="Gene3D" id="3.50.50.60">
    <property type="entry name" value="FAD/NAD(P)-binding domain"/>
    <property type="match status" value="1"/>
</dbReference>
<evidence type="ECO:0000313" key="8">
    <source>
        <dbReference type="Proteomes" id="UP000318017"/>
    </source>
</evidence>
<evidence type="ECO:0000256" key="6">
    <source>
        <dbReference type="SAM" id="Phobius"/>
    </source>
</evidence>
<keyword evidence="6" id="KW-0472">Membrane</keyword>
<gene>
    <name evidence="7" type="ORF">Q31a_39710</name>
</gene>
<dbReference type="Pfam" id="PF00743">
    <property type="entry name" value="FMO-like"/>
    <property type="match status" value="1"/>
</dbReference>
<dbReference type="EMBL" id="CP036298">
    <property type="protein sequence ID" value="QDV25645.1"/>
    <property type="molecule type" value="Genomic_DNA"/>
</dbReference>
<dbReference type="GO" id="GO:0050660">
    <property type="term" value="F:flavin adenine dinucleotide binding"/>
    <property type="evidence" value="ECO:0007669"/>
    <property type="project" value="InterPro"/>
</dbReference>
<dbReference type="OrthoDB" id="9778740at2"/>
<evidence type="ECO:0000256" key="1">
    <source>
        <dbReference type="ARBA" id="ARBA00009183"/>
    </source>
</evidence>
<evidence type="ECO:0000256" key="3">
    <source>
        <dbReference type="ARBA" id="ARBA00022827"/>
    </source>
</evidence>
<dbReference type="InterPro" id="IPR050346">
    <property type="entry name" value="FMO-like"/>
</dbReference>
<feature type="transmembrane region" description="Helical" evidence="6">
    <location>
        <begin position="520"/>
        <end position="543"/>
    </location>
</feature>
<keyword evidence="4" id="KW-0521">NADP</keyword>
<protein>
    <submittedName>
        <fullName evidence="7">Flavin-binding monooxygenase-like protein</fullName>
    </submittedName>
</protein>
<dbReference type="GO" id="GO:0050661">
    <property type="term" value="F:NADP binding"/>
    <property type="evidence" value="ECO:0007669"/>
    <property type="project" value="InterPro"/>
</dbReference>
<keyword evidence="8" id="KW-1185">Reference proteome</keyword>
<organism evidence="7 8">
    <name type="scientific">Aureliella helgolandensis</name>
    <dbReference type="NCBI Taxonomy" id="2527968"/>
    <lineage>
        <taxon>Bacteria</taxon>
        <taxon>Pseudomonadati</taxon>
        <taxon>Planctomycetota</taxon>
        <taxon>Planctomycetia</taxon>
        <taxon>Pirellulales</taxon>
        <taxon>Pirellulaceae</taxon>
        <taxon>Aureliella</taxon>
    </lineage>
</organism>
<accession>A0A518GAM3</accession>
<sequence>MQVTRRKRLAIIGAGSSGLVSLKTAIEVLPNWEIVCFEKSSGVTGCWGNPYPNFVSTSTKYTTQFACFPVVDASVHRDGGQSRSEFFCNDEYGQYLEAFAAHFSLYSRIRLGWQVRSVKRVPGRPGWALQLQPPAGHASESLITEEFDSVILCTGLVAQAKEVDSQVPSLPVAALRENSAVPIQNQCLVVLGGGESAVDLATRLSRPRLQNDVYLSVNSGIRVSPRYHPIRGVPSDFLRNRLMLSIHVDIRNWIGKWFVRARILFQERFERWFPARENPTAAAGKSEVVSRDDEWRARRKAWDYRLTRGAKAELFDMFHNKSDDFLDAVADGHLKILGAPINRSHDEFKSLESEGTVRVAPDWIVPAIGYASRLQELLGGDMRIEDFYLGCCHPLHRDLFAIGFARPIIGNIPTISEMQARYVCGLIAGEYQLPENLPALQVADLERNRRRYAKLNLSAIYPVEMIPYCDRLAREMGAYPTLKQVGSWWGWCRIQWAPSTTMHYYCDAPTVRQRVISEKIYMPAILILLLLLLKPIDAAYRCLRFMRAGGKRQEGPVG</sequence>
<dbReference type="InterPro" id="IPR000960">
    <property type="entry name" value="Flavin_mOase"/>
</dbReference>
<evidence type="ECO:0000256" key="4">
    <source>
        <dbReference type="ARBA" id="ARBA00022857"/>
    </source>
</evidence>
<dbReference type="RefSeq" id="WP_145081016.1">
    <property type="nucleotide sequence ID" value="NZ_CP036298.1"/>
</dbReference>
<keyword evidence="2" id="KW-0285">Flavoprotein</keyword>
<dbReference type="InterPro" id="IPR020946">
    <property type="entry name" value="Flavin_mOase-like"/>
</dbReference>
<dbReference type="AlphaFoldDB" id="A0A518GAM3"/>
<dbReference type="KEGG" id="ahel:Q31a_39710"/>
<comment type="similarity">
    <text evidence="1">Belongs to the FMO family.</text>
</comment>
<evidence type="ECO:0000313" key="7">
    <source>
        <dbReference type="EMBL" id="QDV25645.1"/>
    </source>
</evidence>